<evidence type="ECO:0000313" key="1">
    <source>
        <dbReference type="EMBL" id="NGY63639.1"/>
    </source>
</evidence>
<gene>
    <name evidence="1" type="ORF">G7043_32445</name>
</gene>
<organism evidence="1 2">
    <name type="scientific">Lentzea alba</name>
    <dbReference type="NCBI Taxonomy" id="2714351"/>
    <lineage>
        <taxon>Bacteria</taxon>
        <taxon>Bacillati</taxon>
        <taxon>Actinomycetota</taxon>
        <taxon>Actinomycetes</taxon>
        <taxon>Pseudonocardiales</taxon>
        <taxon>Pseudonocardiaceae</taxon>
        <taxon>Lentzea</taxon>
    </lineage>
</organism>
<comment type="caution">
    <text evidence="1">The sequence shown here is derived from an EMBL/GenBank/DDBJ whole genome shotgun (WGS) entry which is preliminary data.</text>
</comment>
<protein>
    <submittedName>
        <fullName evidence="1">DUF4279 domain-containing protein</fullName>
    </submittedName>
</protein>
<dbReference type="RefSeq" id="WP_166052223.1">
    <property type="nucleotide sequence ID" value="NZ_JAAMPJ010000010.1"/>
</dbReference>
<sequence length="115" mass="12735">MDSESWSKATLRVWADGRTAAEIHSALGIGERSSRLWMLDVGPPDVPLDDRLQLVEAVLAEKREVFVELAATCEMDLFVSWTPKDGQDHLLISANLMKLLGEMGAHVKLDTWTGS</sequence>
<proteinExistence type="predicted"/>
<keyword evidence="2" id="KW-1185">Reference proteome</keyword>
<evidence type="ECO:0000313" key="2">
    <source>
        <dbReference type="Proteomes" id="UP000481360"/>
    </source>
</evidence>
<accession>A0A7C9W5E5</accession>
<name>A0A7C9W5E5_9PSEU</name>
<dbReference type="AlphaFoldDB" id="A0A7C9W5E5"/>
<dbReference type="EMBL" id="JAAMPJ010000010">
    <property type="protein sequence ID" value="NGY63639.1"/>
    <property type="molecule type" value="Genomic_DNA"/>
</dbReference>
<reference evidence="1 2" key="1">
    <citation type="submission" date="2020-03" db="EMBL/GenBank/DDBJ databases">
        <title>Isolation and identification of active actinomycetes.</title>
        <authorList>
            <person name="Sun X."/>
        </authorList>
    </citation>
    <scope>NUCLEOTIDE SEQUENCE [LARGE SCALE GENOMIC DNA]</scope>
    <source>
        <strain evidence="1 2">NEAU-D13</strain>
    </source>
</reference>
<dbReference type="Proteomes" id="UP000481360">
    <property type="component" value="Unassembled WGS sequence"/>
</dbReference>